<dbReference type="InterPro" id="IPR006366">
    <property type="entry name" value="CobA/CysG_C"/>
</dbReference>
<sequence length="443" mass="46321">MKGSFTDSESVKGPFTAFCRPGRAGEEAARQTSGMDDPHYLSGLQLAGRRVVVVGGGSVAQRRLPRLLRAGARVELVSPHTTPAVGAMADAGELVWHERRYAEGDLTAAWYALACTDDAEVNAAVCAEAEKERVFCVRADEGVSGSAVTPATGRHGGLLFGVLSGGEPLRSAAVRDSILDGLHSGTVDDDRVHAATTEDLPGVALVGGGPGDPDLITVRARRLLSRADVVVADRLAPRELLDDLAPEVEVVDAAKIPYGRAASQAFINSTLIEKAREGKFVVRLKGGDPYLFGRGFEEVQACAEAGVPVTMVPGITSAFAVPAVADVPVTHRGVAHEVVVVSGHVAPGDDRSLVDWSLLARMRGTIVLMMGVERLPLFAKALLEGGRPADTPVAVIEDGTMRTQRALRSTLSDIVDDAEAAGVRPPAVIVFGPVAGLTRGQDG</sequence>
<reference evidence="14 15" key="1">
    <citation type="submission" date="2017-10" db="EMBL/GenBank/DDBJ databases">
        <title>Sequencing the genomes of 1000 actinobacteria strains.</title>
        <authorList>
            <person name="Klenk H.-P."/>
        </authorList>
    </citation>
    <scope>NUCLEOTIDE SEQUENCE [LARGE SCALE GENOMIC DNA]</scope>
    <source>
        <strain evidence="14 15">DSM 46092</strain>
    </source>
</reference>
<dbReference type="SUPFAM" id="SSF53790">
    <property type="entry name" value="Tetrapyrrole methylase"/>
    <property type="match status" value="1"/>
</dbReference>
<keyword evidence="3 14" id="KW-0489">Methyltransferase</keyword>
<keyword evidence="10" id="KW-0511">Multifunctional enzyme</keyword>
<keyword evidence="5" id="KW-0949">S-adenosyl-L-methionine</keyword>
<evidence type="ECO:0000256" key="9">
    <source>
        <dbReference type="ARBA" id="ARBA00023244"/>
    </source>
</evidence>
<dbReference type="GO" id="GO:0051266">
    <property type="term" value="F:sirohydrochlorin ferrochelatase activity"/>
    <property type="evidence" value="ECO:0007669"/>
    <property type="project" value="InterPro"/>
</dbReference>
<comment type="pathway">
    <text evidence="1">Porphyrin-containing compound metabolism; siroheme biosynthesis; sirohydrochlorin from precorrin-2: step 1/1.</text>
</comment>
<evidence type="ECO:0000256" key="1">
    <source>
        <dbReference type="ARBA" id="ARBA00005010"/>
    </source>
</evidence>
<dbReference type="InterPro" id="IPR006367">
    <property type="entry name" value="Sirohaem_synthase_N"/>
</dbReference>
<dbReference type="InterPro" id="IPR000878">
    <property type="entry name" value="4pyrrol_Mease"/>
</dbReference>
<keyword evidence="4 14" id="KW-0808">Transferase</keyword>
<dbReference type="FunFam" id="3.40.1010.10:FF:000003">
    <property type="entry name" value="Putative Uroporphyrinogen-III C-methyltransferase"/>
    <property type="match status" value="1"/>
</dbReference>
<dbReference type="NCBIfam" id="NF004790">
    <property type="entry name" value="PRK06136.1"/>
    <property type="match status" value="1"/>
</dbReference>
<dbReference type="GO" id="GO:0051287">
    <property type="term" value="F:NAD binding"/>
    <property type="evidence" value="ECO:0007669"/>
    <property type="project" value="InterPro"/>
</dbReference>
<dbReference type="NCBIfam" id="TIGR01469">
    <property type="entry name" value="cobA_cysG_Cterm"/>
    <property type="match status" value="1"/>
</dbReference>
<keyword evidence="6" id="KW-0560">Oxidoreductase</keyword>
<evidence type="ECO:0000256" key="3">
    <source>
        <dbReference type="ARBA" id="ARBA00022603"/>
    </source>
</evidence>
<dbReference type="Pfam" id="PF00590">
    <property type="entry name" value="TP_methylase"/>
    <property type="match status" value="1"/>
</dbReference>
<dbReference type="GO" id="GO:0043115">
    <property type="term" value="F:precorrin-2 dehydrogenase activity"/>
    <property type="evidence" value="ECO:0007669"/>
    <property type="project" value="UniProtKB-EC"/>
</dbReference>
<evidence type="ECO:0000256" key="8">
    <source>
        <dbReference type="ARBA" id="ARBA00023239"/>
    </source>
</evidence>
<feature type="domain" description="Tetrapyrrole methylase" evidence="13">
    <location>
        <begin position="203"/>
        <end position="414"/>
    </location>
</feature>
<dbReference type="GO" id="GO:0032259">
    <property type="term" value="P:methylation"/>
    <property type="evidence" value="ECO:0007669"/>
    <property type="project" value="UniProtKB-KW"/>
</dbReference>
<protein>
    <submittedName>
        <fullName evidence="14">Uroporphyrin-III C-methyltransferase/precorrin-2 dehydrogenase/sirohydrochlorin ferrochelatase</fullName>
    </submittedName>
</protein>
<dbReference type="NCBIfam" id="TIGR01470">
    <property type="entry name" value="cysG_Nterm"/>
    <property type="match status" value="1"/>
</dbReference>
<keyword evidence="7" id="KW-0520">NAD</keyword>
<evidence type="ECO:0000256" key="5">
    <source>
        <dbReference type="ARBA" id="ARBA00022691"/>
    </source>
</evidence>
<dbReference type="GO" id="GO:0019354">
    <property type="term" value="P:siroheme biosynthetic process"/>
    <property type="evidence" value="ECO:0007669"/>
    <property type="project" value="UniProtKB-UniPathway"/>
</dbReference>
<dbReference type="SUPFAM" id="SSF51735">
    <property type="entry name" value="NAD(P)-binding Rossmann-fold domains"/>
    <property type="match status" value="1"/>
</dbReference>
<evidence type="ECO:0000256" key="6">
    <source>
        <dbReference type="ARBA" id="ARBA00023002"/>
    </source>
</evidence>
<dbReference type="FunFam" id="3.30.950.10:FF:000001">
    <property type="entry name" value="Siroheme synthase"/>
    <property type="match status" value="1"/>
</dbReference>
<dbReference type="GO" id="GO:0004851">
    <property type="term" value="F:uroporphyrin-III C-methyltransferase activity"/>
    <property type="evidence" value="ECO:0007669"/>
    <property type="project" value="InterPro"/>
</dbReference>
<evidence type="ECO:0000256" key="10">
    <source>
        <dbReference type="ARBA" id="ARBA00023268"/>
    </source>
</evidence>
<dbReference type="InterPro" id="IPR035996">
    <property type="entry name" value="4pyrrol_Methylase_sf"/>
</dbReference>
<dbReference type="PIRSF" id="PIRSF036426">
    <property type="entry name" value="Sirohaem_synth"/>
    <property type="match status" value="1"/>
</dbReference>
<evidence type="ECO:0000256" key="4">
    <source>
        <dbReference type="ARBA" id="ARBA00022679"/>
    </source>
</evidence>
<evidence type="ECO:0000256" key="7">
    <source>
        <dbReference type="ARBA" id="ARBA00023027"/>
    </source>
</evidence>
<dbReference type="UniPathway" id="UPA00262">
    <property type="reaction ID" value="UER00222"/>
</dbReference>
<dbReference type="PANTHER" id="PTHR45790:SF3">
    <property type="entry name" value="S-ADENOSYL-L-METHIONINE-DEPENDENT UROPORPHYRINOGEN III METHYLTRANSFERASE, CHLOROPLASTIC"/>
    <property type="match status" value="1"/>
</dbReference>
<dbReference type="InterPro" id="IPR014777">
    <property type="entry name" value="4pyrrole_Mease_sub1"/>
</dbReference>
<dbReference type="Pfam" id="PF13241">
    <property type="entry name" value="NAD_binding_7"/>
    <property type="match status" value="1"/>
</dbReference>
<evidence type="ECO:0000256" key="12">
    <source>
        <dbReference type="PIRSR" id="PIRSR036426-1"/>
    </source>
</evidence>
<feature type="active site" description="Proton donor" evidence="12">
    <location>
        <position position="255"/>
    </location>
</feature>
<organism evidence="14 15">
    <name type="scientific">Amycolatopsis sulphurea</name>
    <dbReference type="NCBI Taxonomy" id="76022"/>
    <lineage>
        <taxon>Bacteria</taxon>
        <taxon>Bacillati</taxon>
        <taxon>Actinomycetota</taxon>
        <taxon>Actinomycetes</taxon>
        <taxon>Pseudonocardiales</taxon>
        <taxon>Pseudonocardiaceae</taxon>
        <taxon>Amycolatopsis</taxon>
    </lineage>
</organism>
<dbReference type="InterPro" id="IPR050161">
    <property type="entry name" value="Siro_Cobalamin_biosynth"/>
</dbReference>
<comment type="caution">
    <text evidence="14">The sequence shown here is derived from an EMBL/GenBank/DDBJ whole genome shotgun (WGS) entry which is preliminary data.</text>
</comment>
<accession>A0A2A9G1T6</accession>
<keyword evidence="15" id="KW-1185">Reference proteome</keyword>
<keyword evidence="8" id="KW-0456">Lyase</keyword>
<dbReference type="InterPro" id="IPR036291">
    <property type="entry name" value="NAD(P)-bd_dom_sf"/>
</dbReference>
<dbReference type="InterPro" id="IPR012409">
    <property type="entry name" value="Sirohaem_synth"/>
</dbReference>
<dbReference type="AlphaFoldDB" id="A0A2A9G1T6"/>
<evidence type="ECO:0000256" key="11">
    <source>
        <dbReference type="ARBA" id="ARBA00047561"/>
    </source>
</evidence>
<dbReference type="PANTHER" id="PTHR45790">
    <property type="entry name" value="SIROHEME SYNTHASE-RELATED"/>
    <property type="match status" value="1"/>
</dbReference>
<gene>
    <name evidence="14" type="ORF">ATK36_1209</name>
</gene>
<proteinExistence type="predicted"/>
<evidence type="ECO:0000313" key="14">
    <source>
        <dbReference type="EMBL" id="PFG57614.1"/>
    </source>
</evidence>
<dbReference type="CDD" id="cd11642">
    <property type="entry name" value="SUMT"/>
    <property type="match status" value="1"/>
</dbReference>
<evidence type="ECO:0000313" key="15">
    <source>
        <dbReference type="Proteomes" id="UP000243542"/>
    </source>
</evidence>
<dbReference type="Gene3D" id="3.40.1010.10">
    <property type="entry name" value="Cobalt-precorrin-4 Transmethylase, Domain 1"/>
    <property type="match status" value="1"/>
</dbReference>
<dbReference type="Gene3D" id="3.40.50.720">
    <property type="entry name" value="NAD(P)-binding Rossmann-like Domain"/>
    <property type="match status" value="1"/>
</dbReference>
<dbReference type="GO" id="GO:0009236">
    <property type="term" value="P:cobalamin biosynthetic process"/>
    <property type="evidence" value="ECO:0007669"/>
    <property type="project" value="UniProtKB-KW"/>
</dbReference>
<evidence type="ECO:0000256" key="2">
    <source>
        <dbReference type="ARBA" id="ARBA00022573"/>
    </source>
</evidence>
<name>A0A2A9G1T6_9PSEU</name>
<comment type="catalytic activity">
    <reaction evidence="11">
        <text>precorrin-2 + NAD(+) = sirohydrochlorin + NADH + 2 H(+)</text>
        <dbReference type="Rhea" id="RHEA:15613"/>
        <dbReference type="ChEBI" id="CHEBI:15378"/>
        <dbReference type="ChEBI" id="CHEBI:57540"/>
        <dbReference type="ChEBI" id="CHEBI:57945"/>
        <dbReference type="ChEBI" id="CHEBI:58351"/>
        <dbReference type="ChEBI" id="CHEBI:58827"/>
        <dbReference type="EC" id="1.3.1.76"/>
    </reaction>
</comment>
<dbReference type="Proteomes" id="UP000243542">
    <property type="component" value="Unassembled WGS sequence"/>
</dbReference>
<feature type="active site" description="Proton acceptor" evidence="12">
    <location>
        <position position="233"/>
    </location>
</feature>
<dbReference type="InterPro" id="IPR014776">
    <property type="entry name" value="4pyrrole_Mease_sub2"/>
</dbReference>
<keyword evidence="2" id="KW-0169">Cobalamin biosynthesis</keyword>
<dbReference type="EMBL" id="PDJK01000001">
    <property type="protein sequence ID" value="PFG57614.1"/>
    <property type="molecule type" value="Genomic_DNA"/>
</dbReference>
<dbReference type="Gene3D" id="3.30.950.10">
    <property type="entry name" value="Methyltransferase, Cobalt-precorrin-4 Transmethylase, Domain 2"/>
    <property type="match status" value="1"/>
</dbReference>
<keyword evidence="9" id="KW-0627">Porphyrin biosynthesis</keyword>
<evidence type="ECO:0000259" key="13">
    <source>
        <dbReference type="Pfam" id="PF00590"/>
    </source>
</evidence>